<accession>F0VCV6</accession>
<feature type="region of interest" description="Disordered" evidence="1">
    <location>
        <begin position="1945"/>
        <end position="1991"/>
    </location>
</feature>
<feature type="compositionally biased region" description="Low complexity" evidence="1">
    <location>
        <begin position="655"/>
        <end position="668"/>
    </location>
</feature>
<feature type="compositionally biased region" description="Basic and acidic residues" evidence="1">
    <location>
        <begin position="1191"/>
        <end position="1211"/>
    </location>
</feature>
<feature type="region of interest" description="Disordered" evidence="1">
    <location>
        <begin position="136"/>
        <end position="191"/>
    </location>
</feature>
<keyword evidence="3" id="KW-1185">Reference proteome</keyword>
<feature type="compositionally biased region" description="Basic and acidic residues" evidence="1">
    <location>
        <begin position="137"/>
        <end position="170"/>
    </location>
</feature>
<feature type="region of interest" description="Disordered" evidence="1">
    <location>
        <begin position="4450"/>
        <end position="4574"/>
    </location>
</feature>
<dbReference type="GeneID" id="13440470"/>
<feature type="compositionally biased region" description="Basic and acidic residues" evidence="1">
    <location>
        <begin position="3528"/>
        <end position="3547"/>
    </location>
</feature>
<feature type="compositionally biased region" description="Basic and acidic residues" evidence="1">
    <location>
        <begin position="3770"/>
        <end position="3781"/>
    </location>
</feature>
<sequence length="4607" mass="490736">MTAPPVSVASAASASPPASASSSPLVPAAAAAHLQAAVRLIQEAQSLHQLPTLSLQDNAGKEKEKLHPCRQAEMLPPNHAGASARLVKVLLLLGDFGAAAHALKYSLSLGLGATGGRSASKVRWLLRALRSTTIEEGAEHGTERERDRTERKKDGKGRSEADGNKDDVNRGGRVVLGASDVMGGEKSEEEDMENTFHMQFLEQDKQRIRRQLEELQREDATFLSHVRASSPSAPICLSLPPPPSHASRDDDCRGVFSLLAFLYSLLLAVDEALEIDEENAAPLSTPPATLALCRMVSVSRSSSPLPVPKHLERQLSEATRQVSEIFSPFLSCPSRRAPSYGSPGGGSSSPCPGSLPPAGLPAGACALSSQGRESERATPVDASQRQDQEAEKRGIAVPESASSSLSACGRSSRKKDTHVGRAQHQQRQLLLLQQQQQRSRNRLRQEKPRRLKFLHECDTPVSQLPFAFWKAFGRLMRIPHTHVPSCTPFASYEHMDALEQVWGDAWALSQLKSSGLSYKILHANATAAAFALAGKSGAGEKSEGRSRNGVKRDGKGSSGKARERGKSEGTRSVGSAGVAAPGGETESRKGGDGEAAEDQGGRTERSEGKEREREEENSGTKVSEKTGGAGRSNNDPSGAECGGKGASGAPHAQDGAKAAGKTSSATAAARGALQGVIAAATGVAGAAAGAPSLQWVLWQLQSAMEGTQSSSCASSGDTTPATREETDTASLCAEEPRQEDREGQKKAGEEGAERDREERKERENSFLLRSQRAQGQVLNAIEKALGGVTESPKEGEAQQVPLLVVLLRVIEALVSTRPLWQLTPYGLSGSAAASSFFASPRPSSFSSSLTPVAVSCLLSSFVSEGTRRLALASSFFCSRFSSFGGDTKDGGALAQKGEGHTAGVVVKVEETANGDRAKGSSCGNSGSGSGLWWRLEWSTLQRLRALSPSEGVSSAVGDTARVLLADWLGAAEPVEDNMETETLGKKQSGKDGRKRVGSSHLCLQVAACLLSAAAGTAPYVCSDHVSGNDAEGNEKNGDADQVSSLSKSSPVASPCHPFGAKIFHLSQLKDFLDVAGECLYTAAACWEMERAKGKDENEDREKEREDRKGEAGKEREKREGALDEENIRFSHLLKKLLAWLGLLHRQVAAAVGAGGHTEASEGFLSLPGDSGEGATGALAAVALLADLRDEEERMWGENAERKDQEREDGKQTGEQTGGEEEEENRGVASVVDFERTAKTGVPPKGKQTTVPISPSLTADKVDLWDVPPLHVLRRKAVAAAVAEGMDIELLESLVGPFASRSFARLVSNHGRQEKSGEQSEGEGAEEEKKVDEVIGAVGSPSAKSSVPSLHTSTGTEEDRQTGREDKTEESDARGTLSSSTCFSKLQFSRACIVEALVDTLREGESQLISLSLRLHDEARRHAAEETSAAIAVASTTTSQGGDKEEESCLSSGSGKVILSSDLQADILFFLQSVVPFLSHITRQLSALSASSLSLSSLSAPPQSKTAGKKGDKEAMVPLLVFVTPVLESFFLRITSLYGDLFTLLALTASRSLDSPLISCLGAALDPGFSMEETRRQRYGVHDKFVAALCSSLPVFLSSLGAFRRHSLGVAQREVSPGGRFESIADWLGSNCFAQAVGQERGGDEDAQAGRERTARGADEGSSKNDARETPAEEDSSPRDSVPASLGTSPFAALFPFSRSLGQAAGTHSQSGEKSCQFPTPTSQEALPSLDTPFCMWGVAVPAKLSTAQWLLRGRELAQAEEAEDDDDAIQRLLTSFSRPSAKPGDDTSSPSKTSKLASSTKTSSLPPSASSVSSSASPSTALPADGCYLHSSAARLCVALAAFTLIELVAVSAFCSACTSFLEKKKLPSLPTVAGPVAVAAGGGAGGAGAVFAAGVALVTVARKRGQAWKDFCFSGQLVRWTMHALLYLVAAPLEASAASACGARHAPNVGQGERQEGRQGKRKRGEEGGEAADVDGKEERQEEKEEGEETLLWQLHPLTSILSVKEDDDGCMPLFVDGASPDLGRNEERGVLEGGEYASRLAEVIRLSLEAEMVVRELAGGAGSSQLDGLPGFSAASPLSGAGVSGAGGGASGGANKINAGALLLMGEGKVKKGERGERAARAASAAPAAIAMLPEWLTPAYRQEEELPWEKKIEEIWIKGNAQTMAYTAPPPTSILGDVDSERSRRRQLPGLELYLPPGMCTSSLPLAALQVALRSIRPSPIRGFEREMLVLAASSSVSSLPSRPDADAARAAVREALTVRQESEGEVGAEEKRREDGERGAAMRNPRIEMAGTRLAPFATMSGSSAFLVVPLAARLLQLHLCATSQCQSDSSLSPACSAENGPGEGVQIRGEDKATDFAEEEDGEVNQPKPGNDAASICCTSTLSSVCWVASEVPDRLGDLAHSIACCYFLVYGQPVLPRPTSPLDKLVLKTTKEQTRSNFIEISLPAAILGVYIHRAVQKCGPWATELQSKETELSVSTFLFPSRETREFGRSVVAVADALVFNSSSPPDVSLPPCLPSILHLPDSLHRPPPSPYPPGLSFSLFWAYTGDPLVLPHFLRLFLLLVVQHFQLQQSVQVPIPMQHLLQQQTDMLSSSPFASLSATLARLFPLPSVRSLCNLQSMDDTVARSEDPSPSENEDQEREGEEIEMGEERLGGSRSVVTSGNCGAASRLSENDNVALDEQAASTWQKMSAIREKISQSRRTLGAASATVAAAESVLLGCIQGEDCKTLIARETEGREQGVLCGGKRAGHEIEEEDEELEVLRKASFEGTRIYIKLDKKGNQLSIAPLTSFSAYEQMIYQLELYQLLLLLHMLPISKQQYLINTYLADAGERESTRAALISCITPAPSSLSSFVATRLFPSSPSSALSGESPPRLSLPSLQSLSRRLARSAIEALERKPVHAISPSLRGFSLHLLQLLQQAQRTAASEPEALERAGFAIRAAACAPHNPTLWMAVGSLLLELLLLLLDKYCAAGRGDSGGGLHGREDEETARWARKIFSAFQSNGQVPPTAGGSVCDSLLSRPGSSPSPGFGLLRGAGGIGGGTNFSPAPYTSRVGGKKGDRGAGRAVSAGEGERMLSSSLVTAASIAALWNQVGCVGDRAAPNEETLLQIFAHTALVINVCGEIWLAALRRFCPHVCVEPHLTGSNARRVGEGEDEAQREAKRMKRGEDEDSEARGRDASLEGIWERMNVKKLSEAWWIQMCRSGKKIEDPCDLQWRYLSTRLDVLLLLVLLWKQFRRSSFSFAESPACAGGTTAHPTVHVVERHRMRWMSVNAANEALFAKANLGGRGEGLTPRQKEILDLCGAPPVEKERSPADSLASSASSQSQGPVENITEKVIQSSLLTFAAKHPSSVLQQPDNEEDVREARVTKGSIEDVQQLRNFILEVSTLLRFVFDPSKLPLVASPPFGLEDGEETPDGKAGENGIWNWALAASLNRCKSWVEAETFLWHLPLMRSKWLARLALWSVCLPEERGRAKREEAVGGCPQELVTPSGAVASFSPSDVAALARAVGLEAARAIELPRGEAGDQEKQHRREQDVRVCEATSSDSASLDGGRARGTTEDANTPFFSSALFSSALCDAVDALMISCIQAFGAEAMLDPAATEKGDEKKDNIQSKGNRPQERGQPQLCLNNTGKGAVCSGETAESDDASLLASPKGSSKKKEDDEGKQGEKEMGGCAASVASARVQDDVRFVSSRLSLSLFYACLGDMEELVEADGDVLPLAMPLYHLHSLRLKILMLSRGALWRLAALFPWRSASAGGSDKSQDKNGQKDSKVSVGLNVPDNGVEVEEETSNEEGSRPLSPCSIRQKRDDLLRRWLTGAMEDNVRWEYGRLRRQGASGLCCGVTISKERSDSMEKTRNEEREADEEELKVLGSFRCPADVVADCIEALQYLALKSRQAGLWTSIPRLLLVNASLTSGHPTLALRHLRQLFSRGATKLLPPDAWLSNHYQALKQRRPAYERSKFRLFHATVDTAVLLAQAVLQRTEKTKEEQLLAIRREDAGGTQDHEETKQNDPVIASPGGEDERDEKRQSIPKEVAGEGWIFGGLEKVEHLDDLVQGVKFLVEQLELQLKLLRRLQLNELGTYLQLAYFQDPSPQNTNPGTPFHTLQTQIAQLCQSPNAGGLVAEGRGEKGTGGSSSGASTSGDRASVQGAANFLLLMNSLLGSGGAGGQTGVQGTTTDEDGQQANKRMQREIVKVLLKGTIDVFEYLVTYCPDVLDMREMHRAITQLFPEVGVPAVEPQNTYVATTASLDGRLLRLLRDAVTCVRHASPGPASDLLRQLKQLIREKAAEDKKVEAGEEVDMGASLPSMEATLQNENAVETGVAHAPDDNEDDGVIEQFIEKLEDIFVSACRKLLYYNPPSPSSEDSAASLSSSEGAQTQVAPPAVAVMRLSLGLPVQCGMEVQEIEKVTEALLAYAKATRAGAPSIELFLKSGRVTAMPSGRGGKGHGSSAAHGAGGGETGRKERGRGGRGGGGGAAQARGAASGGNGNAEAAIKAEGSGSKAHAETLSPSPQGPNRAGSCGEGAGGKERGAGGEKKRRKNEETGEGGLHKTPRTESVNKPVGEAADVAVKSIPSSPVPYVDCAIDVEGKELHHTG</sequence>
<dbReference type="eggNOG" id="ENOG502QZS4">
    <property type="taxonomic scope" value="Eukaryota"/>
</dbReference>
<protein>
    <submittedName>
        <fullName evidence="2">Uncharacterized protein</fullName>
    </submittedName>
</protein>
<dbReference type="EMBL" id="FR823386">
    <property type="protein sequence ID" value="CBZ51471.1"/>
    <property type="molecule type" value="Genomic_DNA"/>
</dbReference>
<dbReference type="PANTHER" id="PTHR34491:SF74">
    <property type="entry name" value="DUF4456 DOMAIN-CONTAINING PROTEIN"/>
    <property type="match status" value="1"/>
</dbReference>
<reference evidence="3" key="1">
    <citation type="journal article" date="2012" name="PLoS Pathog.">
        <title>Comparative genomics of the apicomplexan parasites Toxoplasma gondii and Neospora caninum: Coccidia differing in host range and transmission strategy.</title>
        <authorList>
            <person name="Reid A.J."/>
            <person name="Vermont S.J."/>
            <person name="Cotton J.A."/>
            <person name="Harris D."/>
            <person name="Hill-Cawthorne G.A."/>
            <person name="Konen-Waisman S."/>
            <person name="Latham S.M."/>
            <person name="Mourier T."/>
            <person name="Norton R."/>
            <person name="Quail M.A."/>
            <person name="Sanders M."/>
            <person name="Shanmugam D."/>
            <person name="Sohal A."/>
            <person name="Wasmuth J.D."/>
            <person name="Brunk B."/>
            <person name="Grigg M.E."/>
            <person name="Howard J.C."/>
            <person name="Parkinson J."/>
            <person name="Roos D.S."/>
            <person name="Trees A.J."/>
            <person name="Berriman M."/>
            <person name="Pain A."/>
            <person name="Wastling J.M."/>
        </authorList>
    </citation>
    <scope>NUCLEOTIDE SEQUENCE [LARGE SCALE GENOMIC DNA]</scope>
    <source>
        <strain evidence="3">Liverpool</strain>
    </source>
</reference>
<feature type="region of interest" description="Disordered" evidence="1">
    <location>
        <begin position="1308"/>
        <end position="1375"/>
    </location>
</feature>
<evidence type="ECO:0000256" key="1">
    <source>
        <dbReference type="SAM" id="MobiDB-lite"/>
    </source>
</evidence>
<feature type="compositionally biased region" description="Basic and acidic residues" evidence="1">
    <location>
        <begin position="3609"/>
        <end position="3620"/>
    </location>
</feature>
<feature type="compositionally biased region" description="Acidic residues" evidence="1">
    <location>
        <begin position="2640"/>
        <end position="2653"/>
    </location>
</feature>
<feature type="compositionally biased region" description="Low complexity" evidence="1">
    <location>
        <begin position="572"/>
        <end position="583"/>
    </location>
</feature>
<feature type="region of interest" description="Disordered" evidence="1">
    <location>
        <begin position="1"/>
        <end position="22"/>
    </location>
</feature>
<feature type="compositionally biased region" description="Basic and acidic residues" evidence="1">
    <location>
        <begin position="4537"/>
        <end position="4554"/>
    </location>
</feature>
<feature type="region of interest" description="Disordered" evidence="1">
    <location>
        <begin position="1638"/>
        <end position="1684"/>
    </location>
</feature>
<feature type="region of interest" description="Disordered" evidence="1">
    <location>
        <begin position="4005"/>
        <end position="4040"/>
    </location>
</feature>
<feature type="compositionally biased region" description="Polar residues" evidence="1">
    <location>
        <begin position="1705"/>
        <end position="1723"/>
    </location>
</feature>
<feature type="region of interest" description="Disordered" evidence="1">
    <location>
        <begin position="535"/>
        <end position="668"/>
    </location>
</feature>
<feature type="compositionally biased region" description="Basic and acidic residues" evidence="1">
    <location>
        <begin position="599"/>
        <end position="624"/>
    </location>
</feature>
<feature type="compositionally biased region" description="Basic and acidic residues" evidence="1">
    <location>
        <begin position="1356"/>
        <end position="1372"/>
    </location>
</feature>
<feature type="compositionally biased region" description="Low complexity" evidence="1">
    <location>
        <begin position="400"/>
        <end position="410"/>
    </location>
</feature>
<feature type="region of interest" description="Disordered" evidence="1">
    <location>
        <begin position="708"/>
        <end position="767"/>
    </location>
</feature>
<feature type="compositionally biased region" description="Basic and acidic residues" evidence="1">
    <location>
        <begin position="1975"/>
        <end position="1984"/>
    </location>
</feature>
<feature type="region of interest" description="Disordered" evidence="1">
    <location>
        <begin position="1191"/>
        <end position="1227"/>
    </location>
</feature>
<gene>
    <name evidence="2" type="ORF">NCLIV_012680</name>
</gene>
<feature type="compositionally biased region" description="Basic and acidic residues" evidence="1">
    <location>
        <begin position="2272"/>
        <end position="2284"/>
    </location>
</feature>
<feature type="compositionally biased region" description="Basic and acidic residues" evidence="1">
    <location>
        <begin position="538"/>
        <end position="569"/>
    </location>
</feature>
<dbReference type="OrthoDB" id="347196at2759"/>
<feature type="region of interest" description="Disordered" evidence="1">
    <location>
        <begin position="1091"/>
        <end position="1119"/>
    </location>
</feature>
<organism evidence="2 3">
    <name type="scientific">Neospora caninum (strain Liverpool)</name>
    <dbReference type="NCBI Taxonomy" id="572307"/>
    <lineage>
        <taxon>Eukaryota</taxon>
        <taxon>Sar</taxon>
        <taxon>Alveolata</taxon>
        <taxon>Apicomplexa</taxon>
        <taxon>Conoidasida</taxon>
        <taxon>Coccidia</taxon>
        <taxon>Eucoccidiorida</taxon>
        <taxon>Eimeriorina</taxon>
        <taxon>Sarcocystidae</taxon>
        <taxon>Neospora</taxon>
    </lineage>
</organism>
<feature type="compositionally biased region" description="Basic and acidic residues" evidence="1">
    <location>
        <begin position="372"/>
        <end position="394"/>
    </location>
</feature>
<feature type="region of interest" description="Disordered" evidence="1">
    <location>
        <begin position="3528"/>
        <end position="3565"/>
    </location>
</feature>
<feature type="compositionally biased region" description="Polar residues" evidence="1">
    <location>
        <begin position="708"/>
        <end position="721"/>
    </location>
</feature>
<feature type="compositionally biased region" description="Basic and acidic residues" evidence="1">
    <location>
        <begin position="3667"/>
        <end position="3681"/>
    </location>
</feature>
<dbReference type="VEuPathDB" id="ToxoDB:NCLIV_012680"/>
<dbReference type="PANTHER" id="PTHR34491">
    <property type="entry name" value="A-TYPE INCLUSION PROTEIN, PUTATIVE-RELATED"/>
    <property type="match status" value="1"/>
</dbReference>
<feature type="region of interest" description="Disordered" evidence="1">
    <location>
        <begin position="362"/>
        <end position="427"/>
    </location>
</feature>
<feature type="region of interest" description="Disordered" evidence="1">
    <location>
        <begin position="1775"/>
        <end position="1818"/>
    </location>
</feature>
<dbReference type="RefSeq" id="XP_003881504.1">
    <property type="nucleotide sequence ID" value="XM_003881455.1"/>
</dbReference>
<feature type="compositionally biased region" description="Basic and acidic residues" evidence="1">
    <location>
        <begin position="4005"/>
        <end position="4020"/>
    </location>
</feature>
<dbReference type="Proteomes" id="UP000007494">
    <property type="component" value="Chromosome V"/>
</dbReference>
<feature type="region of interest" description="Disordered" evidence="1">
    <location>
        <begin position="1028"/>
        <end position="1048"/>
    </location>
</feature>
<feature type="compositionally biased region" description="Basic and acidic residues" evidence="1">
    <location>
        <begin position="1640"/>
        <end position="1670"/>
    </location>
</feature>
<feature type="region of interest" description="Disordered" evidence="1">
    <location>
        <begin position="3315"/>
        <end position="3337"/>
    </location>
</feature>
<dbReference type="OMA" id="CMWGVAV"/>
<feature type="region of interest" description="Disordered" evidence="1">
    <location>
        <begin position="2262"/>
        <end position="2286"/>
    </location>
</feature>
<feature type="region of interest" description="Disordered" evidence="1">
    <location>
        <begin position="2627"/>
        <end position="2664"/>
    </location>
</feature>
<feature type="compositionally biased region" description="Basic and acidic residues" evidence="1">
    <location>
        <begin position="1954"/>
        <end position="1968"/>
    </location>
</feature>
<evidence type="ECO:0000313" key="2">
    <source>
        <dbReference type="EMBL" id="CBZ51471.1"/>
    </source>
</evidence>
<evidence type="ECO:0000313" key="3">
    <source>
        <dbReference type="Proteomes" id="UP000007494"/>
    </source>
</evidence>
<feature type="compositionally biased region" description="Basic and acidic residues" evidence="1">
    <location>
        <begin position="3156"/>
        <end position="3168"/>
    </location>
</feature>
<feature type="region of interest" description="Disordered" evidence="1">
    <location>
        <begin position="4131"/>
        <end position="4155"/>
    </location>
</feature>
<feature type="region of interest" description="Disordered" evidence="1">
    <location>
        <begin position="3057"/>
        <end position="3077"/>
    </location>
</feature>
<feature type="compositionally biased region" description="Polar residues" evidence="1">
    <location>
        <begin position="1341"/>
        <end position="1354"/>
    </location>
</feature>
<feature type="compositionally biased region" description="Basic and acidic residues" evidence="1">
    <location>
        <begin position="734"/>
        <end position="764"/>
    </location>
</feature>
<feature type="region of interest" description="Disordered" evidence="1">
    <location>
        <begin position="3154"/>
        <end position="3182"/>
    </location>
</feature>
<feature type="region of interest" description="Disordered" evidence="1">
    <location>
        <begin position="1702"/>
        <end position="1723"/>
    </location>
</feature>
<feature type="compositionally biased region" description="Low complexity" evidence="1">
    <location>
        <begin position="3322"/>
        <end position="3333"/>
    </location>
</feature>
<feature type="compositionally biased region" description="Low complexity" evidence="1">
    <location>
        <begin position="1787"/>
        <end position="1818"/>
    </location>
</feature>
<feature type="region of interest" description="Disordered" evidence="1">
    <location>
        <begin position="3609"/>
        <end position="3683"/>
    </location>
</feature>
<dbReference type="InParanoid" id="F0VCV6"/>
<feature type="region of interest" description="Disordered" evidence="1">
    <location>
        <begin position="3763"/>
        <end position="3811"/>
    </location>
</feature>
<proteinExistence type="predicted"/>
<name>F0VCV6_NEOCL</name>